<accession>A0A2D4LSV4</accession>
<sequence>MGKTKMIITNMTGSQKDELEKVTGCEIVKKVKYLGVYISAVNGKLYKNNYETLWSKIQTEMDTWKKLQLSLLGRIAVIKMNVLPKFLFLFQMILVIKRESDLMEWQKGINKYVWQGKKPRIKMKIMQDARERGGLKMPNLKLYYDATVLAAISDWINLTNEKIMNIEGYGLLYGWHAYLVYNQKADKTFKSHTLRNSLLRVWKKYQGIMDHKIPIWAVPRHAIENISIEQRQDVVTYKELLRLTDGVLQLKSLNVLKEEGFVQTWFQYMQLQNRWQKDQKFGLA</sequence>
<dbReference type="EMBL" id="IACM01035656">
    <property type="protein sequence ID" value="LAB23978.1"/>
    <property type="molecule type" value="Transcribed_RNA"/>
</dbReference>
<reference evidence="1" key="1">
    <citation type="submission" date="2017-07" db="EMBL/GenBank/DDBJ databases">
        <authorList>
            <person name="Mikheyev A."/>
            <person name="Grau M."/>
        </authorList>
    </citation>
    <scope>NUCLEOTIDE SEQUENCE</scope>
    <source>
        <tissue evidence="1">Venom_gland</tissue>
    </source>
</reference>
<reference evidence="1" key="2">
    <citation type="submission" date="2017-11" db="EMBL/GenBank/DDBJ databases">
        <title>Coralsnake Venomics: Analyses of Venom Gland Transcriptomes and Proteomes of Six Brazilian Taxa.</title>
        <authorList>
            <person name="Aird S.D."/>
            <person name="Jorge da Silva N."/>
            <person name="Qiu L."/>
            <person name="Villar-Briones A."/>
            <person name="Aparecida-Saddi V."/>
            <person name="Campos-Telles M.P."/>
            <person name="Grau M."/>
            <person name="Mikheyev A.S."/>
        </authorList>
    </citation>
    <scope>NUCLEOTIDE SEQUENCE</scope>
    <source>
        <tissue evidence="1">Venom_gland</tissue>
    </source>
</reference>
<evidence type="ECO:0008006" key="2">
    <source>
        <dbReference type="Google" id="ProtNLM"/>
    </source>
</evidence>
<evidence type="ECO:0000313" key="1">
    <source>
        <dbReference type="EMBL" id="LAB23978.1"/>
    </source>
</evidence>
<dbReference type="PANTHER" id="PTHR31635:SF196">
    <property type="entry name" value="REVERSE TRANSCRIPTASE DOMAIN-CONTAINING PROTEIN-RELATED"/>
    <property type="match status" value="1"/>
</dbReference>
<proteinExistence type="predicted"/>
<dbReference type="AlphaFoldDB" id="A0A2D4LSV4"/>
<dbReference type="PANTHER" id="PTHR31635">
    <property type="entry name" value="REVERSE TRANSCRIPTASE DOMAIN-CONTAINING PROTEIN-RELATED"/>
    <property type="match status" value="1"/>
</dbReference>
<name>A0A2D4LSV4_9SAUR</name>
<protein>
    <recommendedName>
        <fullName evidence="2">Reverse transcriptase domain-containing protein</fullName>
    </recommendedName>
</protein>
<organism evidence="1">
    <name type="scientific">Micrurus spixii</name>
    <name type="common">Amazon coral snake</name>
    <dbReference type="NCBI Taxonomy" id="129469"/>
    <lineage>
        <taxon>Eukaryota</taxon>
        <taxon>Metazoa</taxon>
        <taxon>Chordata</taxon>
        <taxon>Craniata</taxon>
        <taxon>Vertebrata</taxon>
        <taxon>Euteleostomi</taxon>
        <taxon>Lepidosauria</taxon>
        <taxon>Squamata</taxon>
        <taxon>Bifurcata</taxon>
        <taxon>Unidentata</taxon>
        <taxon>Episquamata</taxon>
        <taxon>Toxicofera</taxon>
        <taxon>Serpentes</taxon>
        <taxon>Colubroidea</taxon>
        <taxon>Elapidae</taxon>
        <taxon>Elapinae</taxon>
        <taxon>Micrurus</taxon>
    </lineage>
</organism>